<evidence type="ECO:0000256" key="1">
    <source>
        <dbReference type="SAM" id="Phobius"/>
    </source>
</evidence>
<feature type="transmembrane region" description="Helical" evidence="1">
    <location>
        <begin position="27"/>
        <end position="44"/>
    </location>
</feature>
<name>A0A839RXJ9_9PSEU</name>
<keyword evidence="1" id="KW-0812">Transmembrane</keyword>
<evidence type="ECO:0000313" key="3">
    <source>
        <dbReference type="Proteomes" id="UP000550714"/>
    </source>
</evidence>
<protein>
    <recommendedName>
        <fullName evidence="4">Ceramidase</fullName>
    </recommendedName>
</protein>
<feature type="transmembrane region" description="Helical" evidence="1">
    <location>
        <begin position="159"/>
        <end position="176"/>
    </location>
</feature>
<feature type="transmembrane region" description="Helical" evidence="1">
    <location>
        <begin position="188"/>
        <end position="208"/>
    </location>
</feature>
<dbReference type="AlphaFoldDB" id="A0A839RXJ9"/>
<keyword evidence="1" id="KW-1133">Transmembrane helix</keyword>
<gene>
    <name evidence="2" type="ORF">FHS23_001171</name>
</gene>
<dbReference type="Proteomes" id="UP000550714">
    <property type="component" value="Unassembled WGS sequence"/>
</dbReference>
<comment type="caution">
    <text evidence="2">The sequence shown here is derived from an EMBL/GenBank/DDBJ whole genome shotgun (WGS) entry which is preliminary data.</text>
</comment>
<dbReference type="RefSeq" id="WP_183648955.1">
    <property type="nucleotide sequence ID" value="NZ_JACHWU010000001.1"/>
</dbReference>
<accession>A0A839RXJ9</accession>
<evidence type="ECO:0008006" key="4">
    <source>
        <dbReference type="Google" id="ProtNLM"/>
    </source>
</evidence>
<keyword evidence="1" id="KW-0472">Membrane</keyword>
<organism evidence="2 3">
    <name type="scientific">Prauserella isguenensis</name>
    <dbReference type="NCBI Taxonomy" id="1470180"/>
    <lineage>
        <taxon>Bacteria</taxon>
        <taxon>Bacillati</taxon>
        <taxon>Actinomycetota</taxon>
        <taxon>Actinomycetes</taxon>
        <taxon>Pseudonocardiales</taxon>
        <taxon>Pseudonocardiaceae</taxon>
        <taxon>Prauserella</taxon>
    </lineage>
</organism>
<feature type="transmembrane region" description="Helical" evidence="1">
    <location>
        <begin position="136"/>
        <end position="152"/>
    </location>
</feature>
<reference evidence="2 3" key="1">
    <citation type="submission" date="2020-08" db="EMBL/GenBank/DDBJ databases">
        <title>Genomic Encyclopedia of Type Strains, Phase III (KMG-III): the genomes of soil and plant-associated and newly described type strains.</title>
        <authorList>
            <person name="Whitman W."/>
        </authorList>
    </citation>
    <scope>NUCLEOTIDE SEQUENCE [LARGE SCALE GENOMIC DNA]</scope>
    <source>
        <strain evidence="2 3">CECT 8577</strain>
    </source>
</reference>
<proteinExistence type="predicted"/>
<sequence length="225" mass="23713">MHPNAADWTAYVDGYCERLAPGLLGEPLNTISNVGFLLAAVAVWRQARGHVGPRLLAAGLALIFVASTAFHMLATRWAGTADSAAIALFVLAYAVVFARVFVRAPWRWAWLAVPAFLALAVPVVAGADALGLPGSSYAAPLVALFVLAALTARDAAWPVFLAAGGLFGVSLTFRSVDHTVCGSFPPGTHFLWHLLNAVVLYLVTRTAVTRWVGSPERAGPPTAGR</sequence>
<feature type="transmembrane region" description="Helical" evidence="1">
    <location>
        <begin position="84"/>
        <end position="102"/>
    </location>
</feature>
<dbReference type="EMBL" id="JACHWU010000001">
    <property type="protein sequence ID" value="MBB3050176.1"/>
    <property type="molecule type" value="Genomic_DNA"/>
</dbReference>
<feature type="transmembrane region" description="Helical" evidence="1">
    <location>
        <begin position="109"/>
        <end position="130"/>
    </location>
</feature>
<keyword evidence="3" id="KW-1185">Reference proteome</keyword>
<feature type="transmembrane region" description="Helical" evidence="1">
    <location>
        <begin position="56"/>
        <end position="78"/>
    </location>
</feature>
<evidence type="ECO:0000313" key="2">
    <source>
        <dbReference type="EMBL" id="MBB3050176.1"/>
    </source>
</evidence>